<dbReference type="PROSITE" id="PS00678">
    <property type="entry name" value="WD_REPEATS_1"/>
    <property type="match status" value="4"/>
</dbReference>
<dbReference type="SMART" id="SM00320">
    <property type="entry name" value="WD40"/>
    <property type="match status" value="9"/>
</dbReference>
<protein>
    <submittedName>
        <fullName evidence="8">NACHT domain-containing protein</fullName>
    </submittedName>
</protein>
<name>A0ABR2X7Q0_9PEZI</name>
<feature type="coiled-coil region" evidence="5">
    <location>
        <begin position="1486"/>
        <end position="1513"/>
    </location>
</feature>
<evidence type="ECO:0000256" key="3">
    <source>
        <dbReference type="ARBA" id="ARBA00022737"/>
    </source>
</evidence>
<accession>A0ABR2X7Q0</accession>
<dbReference type="Gene3D" id="3.40.50.300">
    <property type="entry name" value="P-loop containing nucleotide triphosphate hydrolases"/>
    <property type="match status" value="1"/>
</dbReference>
<feature type="region of interest" description="Disordered" evidence="6">
    <location>
        <begin position="13"/>
        <end position="76"/>
    </location>
</feature>
<evidence type="ECO:0000259" key="7">
    <source>
        <dbReference type="PROSITE" id="PS50837"/>
    </source>
</evidence>
<evidence type="ECO:0000256" key="4">
    <source>
        <dbReference type="PROSITE-ProRule" id="PRU00221"/>
    </source>
</evidence>
<dbReference type="InterPro" id="IPR031359">
    <property type="entry name" value="NACHT_N"/>
</dbReference>
<dbReference type="PROSITE" id="PS50082">
    <property type="entry name" value="WD_REPEATS_2"/>
    <property type="match status" value="6"/>
</dbReference>
<dbReference type="Gene3D" id="2.130.10.10">
    <property type="entry name" value="YVTN repeat-like/Quinoprotein amine dehydrogenase"/>
    <property type="match status" value="3"/>
</dbReference>
<keyword evidence="9" id="KW-1185">Reference proteome</keyword>
<dbReference type="InterPro" id="IPR015943">
    <property type="entry name" value="WD40/YVTN_repeat-like_dom_sf"/>
</dbReference>
<dbReference type="PROSITE" id="PS50294">
    <property type="entry name" value="WD_REPEATS_REGION"/>
    <property type="match status" value="6"/>
</dbReference>
<dbReference type="PRINTS" id="PR00320">
    <property type="entry name" value="GPROTEINBRPT"/>
</dbReference>
<dbReference type="Pfam" id="PF00888">
    <property type="entry name" value="Cullin"/>
    <property type="match status" value="1"/>
</dbReference>
<dbReference type="InterPro" id="IPR001680">
    <property type="entry name" value="WD40_rpt"/>
</dbReference>
<evidence type="ECO:0000256" key="6">
    <source>
        <dbReference type="SAM" id="MobiDB-lite"/>
    </source>
</evidence>
<organism evidence="8 9">
    <name type="scientific">Seiridium cardinale</name>
    <dbReference type="NCBI Taxonomy" id="138064"/>
    <lineage>
        <taxon>Eukaryota</taxon>
        <taxon>Fungi</taxon>
        <taxon>Dikarya</taxon>
        <taxon>Ascomycota</taxon>
        <taxon>Pezizomycotina</taxon>
        <taxon>Sordariomycetes</taxon>
        <taxon>Xylariomycetidae</taxon>
        <taxon>Amphisphaeriales</taxon>
        <taxon>Sporocadaceae</taxon>
        <taxon>Seiridium</taxon>
    </lineage>
</organism>
<gene>
    <name evidence="8" type="ORF">SCAR479_13548</name>
</gene>
<dbReference type="SUPFAM" id="SSF50978">
    <property type="entry name" value="WD40 repeat-like"/>
    <property type="match status" value="1"/>
</dbReference>
<feature type="repeat" description="WD" evidence="4">
    <location>
        <begin position="861"/>
        <end position="902"/>
    </location>
</feature>
<dbReference type="InterPro" id="IPR001373">
    <property type="entry name" value="Cullin_N"/>
</dbReference>
<feature type="domain" description="NACHT" evidence="7">
    <location>
        <begin position="331"/>
        <end position="481"/>
    </location>
</feature>
<dbReference type="InterPro" id="IPR020472">
    <property type="entry name" value="WD40_PAC1"/>
</dbReference>
<dbReference type="InterPro" id="IPR019775">
    <property type="entry name" value="WD40_repeat_CS"/>
</dbReference>
<dbReference type="PANTHER" id="PTHR19848">
    <property type="entry name" value="WD40 REPEAT PROTEIN"/>
    <property type="match status" value="1"/>
</dbReference>
<dbReference type="Pfam" id="PF00400">
    <property type="entry name" value="WD40"/>
    <property type="match status" value="7"/>
</dbReference>
<dbReference type="PANTHER" id="PTHR19848:SF8">
    <property type="entry name" value="F-BOX AND WD REPEAT DOMAIN CONTAINING 7"/>
    <property type="match status" value="1"/>
</dbReference>
<reference evidence="8 9" key="1">
    <citation type="submission" date="2024-02" db="EMBL/GenBank/DDBJ databases">
        <title>First draft genome assembly of two strains of Seiridium cardinale.</title>
        <authorList>
            <person name="Emiliani G."/>
            <person name="Scali E."/>
        </authorList>
    </citation>
    <scope>NUCLEOTIDE SEQUENCE [LARGE SCALE GENOMIC DNA]</scope>
    <source>
        <strain evidence="8 9">BM-138-000479</strain>
    </source>
</reference>
<sequence>MGLSSFLKRLKNLGKHVRAKDPGQSDMQRAGGSNRPGDAHENQDGDISDHAPDNVELDDRAPPQPAEPHPTKESISQSLWNDAYDILVNDQDKSVGDLVEAYVATLSKVLADGDTPDIPAKLHHREMRQAYMLKLVRDGQAKVATRSKVMNGVGEVAKFMVSANIDNADKTLILALEKLKQPIVTLYKEVLHYQMKSVCTYYRNWFPDLLRGLTNWDDWDAELKKVTDAENDFEGKLSQFNDEHTKSRLERLVKANEKMPGDILRGLEDLHAGDENTKFIQQLCIEDPQHDMMRIEKEKEELFNGAYNWIFEDKKYAAFTNWDKAQLDSCRLLWIEGPAGTGKTMLLIGLIRELSRPSVLAPNVSHVFCQGSNITWNNATAILRSLIWMVLDQQPQLVTRLRKSCINSALALFHGQAAFFALSNLFKTMLADDRLSPMYFIVDAVDECDQTRPGQDALIELILESLTLSDKVRWLVSSRPDFDGVTKLKKLNSKDPRIIARLDIQSRKDRVGKYIYHKLNELKGSDVGPTYTDEAITKVAEELLRCANDNMLWVYLVFQDLQEMRGPWALQNIQDYPSGLSKLYDVKFERIESKEMAHLTYCKDVLLIMSIAYRPLAISELVMLCPWSAELDPYAFVRKCGAFLSVEEDIVSVSHKSAQDYLMRNQSKLRGGTVQGHTDIVEHSIRKMGGLKRDIYNLRSLGLGTEIMRPREEDPLASLGYALEHWLDHLRDAIEENPERNKELISLGFEMLKVHFLHWLESLSLLRRLSDGIISIRKLLAVFETRPGSSPEFVGFLKDAERFAVSNRAIIERAPLQIYGSALTFCPPDSKVCRYGLEQKYVNVPTLKGTKKSWNPCLQILEGHGRYVNAAAFSPDGKVLASASSDRTVRLWDGVTGSYKQTLDGHGGYVLAIAFSKDGRLASASSDRTIRVWDITTGAHTQVLESVEWVYDIAFSPDDKVLASASNSRIQLWDSFTGAPKRSLRGHGAYIMAISFARNGRLASASSDGTVWLWDVTTSTFTQQLKHHSDPVNAVAFSPDGKVLASASSDKTICLWNVHDGTTEHTFSGHENAVLAIAFSPDGKLLASASSDWRIRLWSGDGTCLKTLEGHHDWVRAVTFLPDGKRLLSISDDHVVELWDVYKGERLLVKTDQGSICTITLSPSGKVCASALGDGAQLWKTSTDDFGSHSSLDTRDDKHENTIEVNLGPSILSFSKDLHRLKSDQGFLRILAPDSLPTRDEHLPPLTAPPQPNSTDPDSLWEYLRWGVRLIFTTKDGMDLETYMGLYTAIHNYCTASNLASLGTSVDQIDHRSLPRLRGESLYNRINDHLVQYLKERVQEFMIHDDQALLEFYAWEWVRYETAIKYIHYLFRFLNRHWIKQEVDEGKKDIYDVYTLHLTQWRHIVFESLSGRLVNTVLGLIKKERCAEMVACKQIKAFVESLVRISVDEDAPHRSNRALYRYSFEMPFLLATIEFYEAESEQSLSVDSVAEYMRKAERRLDEEQERVRMYLLVDTAVPLEKACSKALVVDHANRLRDVLPALLDQDCEDDIKRMYSLFSRIPNGLDLLSDYETHLRKAGLAEAVSGAEKSDPKIYIGPVYPQRQDTTVKDSNEGSNVLEYREKTCKDSVNQNSVPASDCQQSPLLSAIYANKALDQRSTSTLSLSNEWIVKDGRDLVYLPPDYRATCAAFSNDILALGHRSGQVTFFEFPTTDGMQVD</sequence>
<dbReference type="Pfam" id="PF24883">
    <property type="entry name" value="NPHP3_N"/>
    <property type="match status" value="1"/>
</dbReference>
<dbReference type="InterPro" id="IPR007111">
    <property type="entry name" value="NACHT_NTPase"/>
</dbReference>
<dbReference type="InterPro" id="IPR027417">
    <property type="entry name" value="P-loop_NTPase"/>
</dbReference>
<feature type="repeat" description="WD" evidence="4">
    <location>
        <begin position="1067"/>
        <end position="1099"/>
    </location>
</feature>
<evidence type="ECO:0000256" key="1">
    <source>
        <dbReference type="ARBA" id="ARBA00006019"/>
    </source>
</evidence>
<feature type="compositionally biased region" description="Basic and acidic residues" evidence="6">
    <location>
        <begin position="37"/>
        <end position="61"/>
    </location>
</feature>
<evidence type="ECO:0000256" key="5">
    <source>
        <dbReference type="SAM" id="Coils"/>
    </source>
</evidence>
<dbReference type="InterPro" id="IPR036322">
    <property type="entry name" value="WD40_repeat_dom_sf"/>
</dbReference>
<dbReference type="Gene3D" id="1.20.1310.10">
    <property type="entry name" value="Cullin Repeats"/>
    <property type="match status" value="2"/>
</dbReference>
<comment type="similarity">
    <text evidence="1">Belongs to the cullin family.</text>
</comment>
<keyword evidence="3" id="KW-0677">Repeat</keyword>
<feature type="repeat" description="WD" evidence="4">
    <location>
        <begin position="1108"/>
        <end position="1149"/>
    </location>
</feature>
<evidence type="ECO:0000313" key="9">
    <source>
        <dbReference type="Proteomes" id="UP001465668"/>
    </source>
</evidence>
<feature type="repeat" description="WD" evidence="4">
    <location>
        <begin position="1025"/>
        <end position="1066"/>
    </location>
</feature>
<dbReference type="InterPro" id="IPR016159">
    <property type="entry name" value="Cullin_repeat-like_dom_sf"/>
</dbReference>
<dbReference type="InterPro" id="IPR056884">
    <property type="entry name" value="NPHP3-like_N"/>
</dbReference>
<keyword evidence="5" id="KW-0175">Coiled coil</keyword>
<dbReference type="SUPFAM" id="SSF74788">
    <property type="entry name" value="Cullin repeat-like"/>
    <property type="match status" value="1"/>
</dbReference>
<evidence type="ECO:0000256" key="2">
    <source>
        <dbReference type="ARBA" id="ARBA00022574"/>
    </source>
</evidence>
<dbReference type="Pfam" id="PF17100">
    <property type="entry name" value="NACHT_N"/>
    <property type="match status" value="1"/>
</dbReference>
<feature type="repeat" description="WD" evidence="4">
    <location>
        <begin position="903"/>
        <end position="943"/>
    </location>
</feature>
<evidence type="ECO:0000313" key="8">
    <source>
        <dbReference type="EMBL" id="KAK9769765.1"/>
    </source>
</evidence>
<proteinExistence type="inferred from homology"/>
<dbReference type="CDD" id="cd00200">
    <property type="entry name" value="WD40"/>
    <property type="match status" value="1"/>
</dbReference>
<comment type="caution">
    <text evidence="8">The sequence shown here is derived from an EMBL/GenBank/DDBJ whole genome shotgun (WGS) entry which is preliminary data.</text>
</comment>
<keyword evidence="2 4" id="KW-0853">WD repeat</keyword>
<dbReference type="SUPFAM" id="SSF52540">
    <property type="entry name" value="P-loop containing nucleoside triphosphate hydrolases"/>
    <property type="match status" value="2"/>
</dbReference>
<dbReference type="PROSITE" id="PS50837">
    <property type="entry name" value="NACHT"/>
    <property type="match status" value="1"/>
</dbReference>
<dbReference type="Proteomes" id="UP001465668">
    <property type="component" value="Unassembled WGS sequence"/>
</dbReference>
<dbReference type="EMBL" id="JARVKM010000111">
    <property type="protein sequence ID" value="KAK9769765.1"/>
    <property type="molecule type" value="Genomic_DNA"/>
</dbReference>
<feature type="repeat" description="WD" evidence="4">
    <location>
        <begin position="984"/>
        <end position="1024"/>
    </location>
</feature>